<dbReference type="InterPro" id="IPR036736">
    <property type="entry name" value="ACP-like_sf"/>
</dbReference>
<dbReference type="Gene3D" id="1.10.1200.10">
    <property type="entry name" value="ACP-like"/>
    <property type="match status" value="1"/>
</dbReference>
<dbReference type="AlphaFoldDB" id="A0A9D1DAD2"/>
<proteinExistence type="predicted"/>
<organism evidence="2 3">
    <name type="scientific">Candidatus Choladousia intestinavium</name>
    <dbReference type="NCBI Taxonomy" id="2840727"/>
    <lineage>
        <taxon>Bacteria</taxon>
        <taxon>Bacillati</taxon>
        <taxon>Bacillota</taxon>
        <taxon>Clostridia</taxon>
        <taxon>Lachnospirales</taxon>
        <taxon>Lachnospiraceae</taxon>
        <taxon>Lachnospiraceae incertae sedis</taxon>
        <taxon>Candidatus Choladousia</taxon>
    </lineage>
</organism>
<dbReference type="InterPro" id="IPR009081">
    <property type="entry name" value="PP-bd_ACP"/>
</dbReference>
<gene>
    <name evidence="2" type="ORF">IAB31_06580</name>
</gene>
<accession>A0A9D1DAD2</accession>
<protein>
    <submittedName>
        <fullName evidence="2">Acyl carrier protein</fullName>
    </submittedName>
</protein>
<feature type="domain" description="Carrier" evidence="1">
    <location>
        <begin position="1"/>
        <end position="73"/>
    </location>
</feature>
<sequence length="73" mass="8156">MREKVLAICMSVDDSIDFTSTELIDGGLIDSVTLVEIATELMDELNIDIPYEEITPENFNSVDAITSLVERYV</sequence>
<evidence type="ECO:0000259" key="1">
    <source>
        <dbReference type="PROSITE" id="PS50075"/>
    </source>
</evidence>
<evidence type="ECO:0000313" key="3">
    <source>
        <dbReference type="Proteomes" id="UP000886757"/>
    </source>
</evidence>
<comment type="caution">
    <text evidence="2">The sequence shown here is derived from an EMBL/GenBank/DDBJ whole genome shotgun (WGS) entry which is preliminary data.</text>
</comment>
<dbReference type="Proteomes" id="UP000886757">
    <property type="component" value="Unassembled WGS sequence"/>
</dbReference>
<dbReference type="PROSITE" id="PS50075">
    <property type="entry name" value="CARRIER"/>
    <property type="match status" value="1"/>
</dbReference>
<dbReference type="SUPFAM" id="SSF47336">
    <property type="entry name" value="ACP-like"/>
    <property type="match status" value="1"/>
</dbReference>
<reference evidence="2" key="1">
    <citation type="submission" date="2020-10" db="EMBL/GenBank/DDBJ databases">
        <authorList>
            <person name="Gilroy R."/>
        </authorList>
    </citation>
    <scope>NUCLEOTIDE SEQUENCE</scope>
    <source>
        <strain evidence="2">ChiSjej4B22-8148</strain>
    </source>
</reference>
<dbReference type="Pfam" id="PF00550">
    <property type="entry name" value="PP-binding"/>
    <property type="match status" value="1"/>
</dbReference>
<dbReference type="EMBL" id="DVGK01000075">
    <property type="protein sequence ID" value="HIR13573.1"/>
    <property type="molecule type" value="Genomic_DNA"/>
</dbReference>
<evidence type="ECO:0000313" key="2">
    <source>
        <dbReference type="EMBL" id="HIR13573.1"/>
    </source>
</evidence>
<reference evidence="2" key="2">
    <citation type="journal article" date="2021" name="PeerJ">
        <title>Extensive microbial diversity within the chicken gut microbiome revealed by metagenomics and culture.</title>
        <authorList>
            <person name="Gilroy R."/>
            <person name="Ravi A."/>
            <person name="Getino M."/>
            <person name="Pursley I."/>
            <person name="Horton D.L."/>
            <person name="Alikhan N.F."/>
            <person name="Baker D."/>
            <person name="Gharbi K."/>
            <person name="Hall N."/>
            <person name="Watson M."/>
            <person name="Adriaenssens E.M."/>
            <person name="Foster-Nyarko E."/>
            <person name="Jarju S."/>
            <person name="Secka A."/>
            <person name="Antonio M."/>
            <person name="Oren A."/>
            <person name="Chaudhuri R.R."/>
            <person name="La Ragione R."/>
            <person name="Hildebrand F."/>
            <person name="Pallen M.J."/>
        </authorList>
    </citation>
    <scope>NUCLEOTIDE SEQUENCE</scope>
    <source>
        <strain evidence="2">ChiSjej4B22-8148</strain>
    </source>
</reference>
<name>A0A9D1DAD2_9FIRM</name>